<dbReference type="EMBL" id="FOOH01000036">
    <property type="protein sequence ID" value="SFG19615.1"/>
    <property type="molecule type" value="Genomic_DNA"/>
</dbReference>
<dbReference type="Proteomes" id="UP000199116">
    <property type="component" value="Unassembled WGS sequence"/>
</dbReference>
<gene>
    <name evidence="3" type="ORF">SAMN04488033_13623</name>
</gene>
<dbReference type="GO" id="GO:0071281">
    <property type="term" value="P:cellular response to iron ion"/>
    <property type="evidence" value="ECO:0007669"/>
    <property type="project" value="TreeGrafter"/>
</dbReference>
<evidence type="ECO:0000313" key="4">
    <source>
        <dbReference type="Proteomes" id="UP000199116"/>
    </source>
</evidence>
<protein>
    <submittedName>
        <fullName evidence="3">ABC-type Fe3+-hydroxamate transport system, substrate-binding protein</fullName>
    </submittedName>
</protein>
<evidence type="ECO:0000259" key="2">
    <source>
        <dbReference type="PROSITE" id="PS50983"/>
    </source>
</evidence>
<dbReference type="PANTHER" id="PTHR30535:SF34">
    <property type="entry name" value="MOLYBDATE-BINDING PROTEIN MOLA"/>
    <property type="match status" value="1"/>
</dbReference>
<evidence type="ECO:0000313" key="3">
    <source>
        <dbReference type="EMBL" id="SFG19615.1"/>
    </source>
</evidence>
<dbReference type="RefSeq" id="WP_093306430.1">
    <property type="nucleotide sequence ID" value="NZ_FOOH01000036.1"/>
</dbReference>
<keyword evidence="4" id="KW-1185">Reference proteome</keyword>
<keyword evidence="1" id="KW-0732">Signal</keyword>
<feature type="domain" description="Fe/B12 periplasmic-binding" evidence="2">
    <location>
        <begin position="19"/>
        <end position="257"/>
    </location>
</feature>
<dbReference type="Pfam" id="PF01497">
    <property type="entry name" value="Peripla_BP_2"/>
    <property type="match status" value="1"/>
</dbReference>
<dbReference type="PANTHER" id="PTHR30535">
    <property type="entry name" value="VITAMIN B12-BINDING PROTEIN"/>
    <property type="match status" value="1"/>
</dbReference>
<reference evidence="4" key="1">
    <citation type="submission" date="2016-10" db="EMBL/GenBank/DDBJ databases">
        <authorList>
            <person name="Varghese N."/>
            <person name="Submissions S."/>
        </authorList>
    </citation>
    <scope>NUCLEOTIDE SEQUENCE [LARGE SCALE GENOMIC DNA]</scope>
    <source>
        <strain evidence="4">DSM 23515</strain>
    </source>
</reference>
<dbReference type="InterPro" id="IPR050902">
    <property type="entry name" value="ABC_Transporter_SBP"/>
</dbReference>
<dbReference type="Gene3D" id="3.40.50.1980">
    <property type="entry name" value="Nitrogenase molybdenum iron protein domain"/>
    <property type="match status" value="2"/>
</dbReference>
<name>A0A1I2PTK9_9FLAO</name>
<sequence>MEVIDQLQRKISLPNVLKRIISLVPSQTELLVDLGLEENLVGITKFCVHPQYLRKTKTIVGGTKQVKIEKIKALEPDIILCNKEENTKEMVEELQEIAPVHVSDIVKIDDAFTLMHQYGEIFQKEALVGTMVNSVREKIVVLQEKLQDKPVKKVAYFIWKKPLMVAGKETFIDELLKLNKFENVFKESRYPETSFEEIKAKNPDVILLSSEPYPFKEKHKEYFSALNIEIQLVDGEYFSWYGSRLVGAIDYFKTLRS</sequence>
<organism evidence="3 4">
    <name type="scientific">Salegentibacter agarivorans</name>
    <dbReference type="NCBI Taxonomy" id="345907"/>
    <lineage>
        <taxon>Bacteria</taxon>
        <taxon>Pseudomonadati</taxon>
        <taxon>Bacteroidota</taxon>
        <taxon>Flavobacteriia</taxon>
        <taxon>Flavobacteriales</taxon>
        <taxon>Flavobacteriaceae</taxon>
        <taxon>Salegentibacter</taxon>
    </lineage>
</organism>
<dbReference type="InterPro" id="IPR002491">
    <property type="entry name" value="ABC_transptr_periplasmic_BD"/>
</dbReference>
<dbReference type="InterPro" id="IPR054828">
    <property type="entry name" value="Vit_B12_bind_prot"/>
</dbReference>
<dbReference type="NCBIfam" id="NF038402">
    <property type="entry name" value="TroA_like"/>
    <property type="match status" value="1"/>
</dbReference>
<dbReference type="PROSITE" id="PS50983">
    <property type="entry name" value="FE_B12_PBP"/>
    <property type="match status" value="1"/>
</dbReference>
<accession>A0A1I2PTK9</accession>
<evidence type="ECO:0000256" key="1">
    <source>
        <dbReference type="ARBA" id="ARBA00022729"/>
    </source>
</evidence>
<dbReference type="SUPFAM" id="SSF53807">
    <property type="entry name" value="Helical backbone' metal receptor"/>
    <property type="match status" value="1"/>
</dbReference>
<proteinExistence type="predicted"/>
<dbReference type="AlphaFoldDB" id="A0A1I2PTK9"/>